<evidence type="ECO:0000313" key="2">
    <source>
        <dbReference type="EMBL" id="JAD68539.1"/>
    </source>
</evidence>
<accession>A0A0A9BWV8</accession>
<proteinExistence type="predicted"/>
<dbReference type="AlphaFoldDB" id="A0A0A9BWV8"/>
<reference evidence="2" key="2">
    <citation type="journal article" date="2015" name="Data Brief">
        <title>Shoot transcriptome of the giant reed, Arundo donax.</title>
        <authorList>
            <person name="Barrero R.A."/>
            <person name="Guerrero F.D."/>
            <person name="Moolhuijzen P."/>
            <person name="Goolsby J.A."/>
            <person name="Tidwell J."/>
            <person name="Bellgard S.E."/>
            <person name="Bellgard M.I."/>
        </authorList>
    </citation>
    <scope>NUCLEOTIDE SEQUENCE</scope>
    <source>
        <tissue evidence="2">Shoot tissue taken approximately 20 cm above the soil surface</tissue>
    </source>
</reference>
<feature type="region of interest" description="Disordered" evidence="1">
    <location>
        <begin position="1"/>
        <end position="38"/>
    </location>
</feature>
<feature type="compositionally biased region" description="Polar residues" evidence="1">
    <location>
        <begin position="1"/>
        <end position="13"/>
    </location>
</feature>
<name>A0A0A9BWV8_ARUDO</name>
<dbReference type="EMBL" id="GBRH01229356">
    <property type="protein sequence ID" value="JAD68539.1"/>
    <property type="molecule type" value="Transcribed_RNA"/>
</dbReference>
<organism evidence="2">
    <name type="scientific">Arundo donax</name>
    <name type="common">Giant reed</name>
    <name type="synonym">Donax arundinaceus</name>
    <dbReference type="NCBI Taxonomy" id="35708"/>
    <lineage>
        <taxon>Eukaryota</taxon>
        <taxon>Viridiplantae</taxon>
        <taxon>Streptophyta</taxon>
        <taxon>Embryophyta</taxon>
        <taxon>Tracheophyta</taxon>
        <taxon>Spermatophyta</taxon>
        <taxon>Magnoliopsida</taxon>
        <taxon>Liliopsida</taxon>
        <taxon>Poales</taxon>
        <taxon>Poaceae</taxon>
        <taxon>PACMAD clade</taxon>
        <taxon>Arundinoideae</taxon>
        <taxon>Arundineae</taxon>
        <taxon>Arundo</taxon>
    </lineage>
</organism>
<feature type="compositionally biased region" description="Gly residues" evidence="1">
    <location>
        <begin position="110"/>
        <end position="123"/>
    </location>
</feature>
<protein>
    <submittedName>
        <fullName evidence="2">Uncharacterized protein</fullName>
    </submittedName>
</protein>
<evidence type="ECO:0000256" key="1">
    <source>
        <dbReference type="SAM" id="MobiDB-lite"/>
    </source>
</evidence>
<feature type="region of interest" description="Disordered" evidence="1">
    <location>
        <begin position="75"/>
        <end position="135"/>
    </location>
</feature>
<reference evidence="2" key="1">
    <citation type="submission" date="2014-09" db="EMBL/GenBank/DDBJ databases">
        <authorList>
            <person name="Magalhaes I.L.F."/>
            <person name="Oliveira U."/>
            <person name="Santos F.R."/>
            <person name="Vidigal T.H.D.A."/>
            <person name="Brescovit A.D."/>
            <person name="Santos A.J."/>
        </authorList>
    </citation>
    <scope>NUCLEOTIDE SEQUENCE</scope>
    <source>
        <tissue evidence="2">Shoot tissue taken approximately 20 cm above the soil surface</tissue>
    </source>
</reference>
<sequence>MFSSPNPNLSPTSRHLRHQEQLLPPPPPNPSLQESGFQLVQALAPPKPQQCRTFSTASSSKNRFFRLHSGSRAVRSFPDRIPAPEPKNHLFDRRRRRGALTTPNNRRSRNGGGDVGSEGVGGEGEVEQAAVAEGE</sequence>